<accession>A0A6J7P3D1</accession>
<proteinExistence type="predicted"/>
<sequence length="406" mass="43628">MIARDLTVTSRTVSDMSFDTTTTAPSVSPEVPEEHQDKNQVVIAPRQTNMWWAIPMFTIVWIVTSAIIISSLVRVNYWEVAPGSAEQVSSRFSFDKDALQLADRYKPTSPVLFVTAFGSKLSALDALLGTLDPDVDVLNRVQKFGDSTPDQQKNLGYQSMTTAKQIAEYVAMNRLGYEVSITYGELVIDRFVCEAKPRPLSACLQLGVGDTITSFDGIKIPSLADLLPLMKNYSPGDVVKLEITPHRTTDSITKEVELIASPDDPNRTIIGVWPADTRIVKLPFEVDIDTDLIGGPSAGLAFTLALLDELTPGDLTGGVKVAATGTIDGDETVGAIGALRQKTVAVKASGAKVFFVPSSQSAEEIEVAKRIAGSKLRIAPVANLGEALAILKEMGGSDISNDAIEL</sequence>
<dbReference type="Pfam" id="PF05362">
    <property type="entry name" value="Lon_C"/>
    <property type="match status" value="1"/>
</dbReference>
<dbReference type="Gene3D" id="3.30.230.10">
    <property type="match status" value="1"/>
</dbReference>
<evidence type="ECO:0000313" key="3">
    <source>
        <dbReference type="EMBL" id="CAB4996534.1"/>
    </source>
</evidence>
<dbReference type="InterPro" id="IPR036034">
    <property type="entry name" value="PDZ_sf"/>
</dbReference>
<dbReference type="AlphaFoldDB" id="A0A6J7P3D1"/>
<gene>
    <name evidence="3" type="ORF">UFOPK4020_00566</name>
</gene>
<dbReference type="GO" id="GO:0004252">
    <property type="term" value="F:serine-type endopeptidase activity"/>
    <property type="evidence" value="ECO:0007669"/>
    <property type="project" value="InterPro"/>
</dbReference>
<evidence type="ECO:0000256" key="1">
    <source>
        <dbReference type="SAM" id="Phobius"/>
    </source>
</evidence>
<dbReference type="SUPFAM" id="SSF54211">
    <property type="entry name" value="Ribosomal protein S5 domain 2-like"/>
    <property type="match status" value="1"/>
</dbReference>
<dbReference type="EMBL" id="CAFBOV010000089">
    <property type="protein sequence ID" value="CAB4996534.1"/>
    <property type="molecule type" value="Genomic_DNA"/>
</dbReference>
<name>A0A6J7P3D1_9ZZZZ</name>
<dbReference type="GO" id="GO:0006508">
    <property type="term" value="P:proteolysis"/>
    <property type="evidence" value="ECO:0007669"/>
    <property type="project" value="InterPro"/>
</dbReference>
<evidence type="ECO:0000259" key="2">
    <source>
        <dbReference type="Pfam" id="PF05362"/>
    </source>
</evidence>
<reference evidence="3" key="1">
    <citation type="submission" date="2020-05" db="EMBL/GenBank/DDBJ databases">
        <authorList>
            <person name="Chiriac C."/>
            <person name="Salcher M."/>
            <person name="Ghai R."/>
            <person name="Kavagutti S V."/>
        </authorList>
    </citation>
    <scope>NUCLEOTIDE SEQUENCE</scope>
</reference>
<dbReference type="SUPFAM" id="SSF50156">
    <property type="entry name" value="PDZ domain-like"/>
    <property type="match status" value="1"/>
</dbReference>
<dbReference type="Gene3D" id="2.30.42.10">
    <property type="match status" value="1"/>
</dbReference>
<feature type="domain" description="Lon proteolytic" evidence="2">
    <location>
        <begin position="295"/>
        <end position="389"/>
    </location>
</feature>
<keyword evidence="1" id="KW-1133">Transmembrane helix</keyword>
<keyword evidence="1" id="KW-0812">Transmembrane</keyword>
<dbReference type="InterPro" id="IPR008269">
    <property type="entry name" value="Lon_proteolytic"/>
</dbReference>
<feature type="transmembrane region" description="Helical" evidence="1">
    <location>
        <begin position="50"/>
        <end position="73"/>
    </location>
</feature>
<dbReference type="InterPro" id="IPR014721">
    <property type="entry name" value="Ribsml_uS5_D2-typ_fold_subgr"/>
</dbReference>
<dbReference type="InterPro" id="IPR020568">
    <property type="entry name" value="Ribosomal_Su5_D2-typ_SF"/>
</dbReference>
<organism evidence="3">
    <name type="scientific">freshwater metagenome</name>
    <dbReference type="NCBI Taxonomy" id="449393"/>
    <lineage>
        <taxon>unclassified sequences</taxon>
        <taxon>metagenomes</taxon>
        <taxon>ecological metagenomes</taxon>
    </lineage>
</organism>
<dbReference type="GO" id="GO:0004176">
    <property type="term" value="F:ATP-dependent peptidase activity"/>
    <property type="evidence" value="ECO:0007669"/>
    <property type="project" value="InterPro"/>
</dbReference>
<protein>
    <submittedName>
        <fullName evidence="3">Unannotated protein</fullName>
    </submittedName>
</protein>
<keyword evidence="1" id="KW-0472">Membrane</keyword>